<feature type="compositionally biased region" description="Basic and acidic residues" evidence="1">
    <location>
        <begin position="31"/>
        <end position="54"/>
    </location>
</feature>
<keyword evidence="4" id="KW-1185">Reference proteome</keyword>
<reference evidence="3" key="1">
    <citation type="journal article" date="2020" name="G3 (Bethesda)">
        <title>High-Quality Assemblies for Three Invasive Social Wasps from the &lt;i&gt;Vespula&lt;/i&gt; Genus.</title>
        <authorList>
            <person name="Harrop T.W.R."/>
            <person name="Guhlin J."/>
            <person name="McLaughlin G.M."/>
            <person name="Permina E."/>
            <person name="Stockwell P."/>
            <person name="Gilligan J."/>
            <person name="Le Lec M.F."/>
            <person name="Gruber M.A.M."/>
            <person name="Quinn O."/>
            <person name="Lovegrove M."/>
            <person name="Duncan E.J."/>
            <person name="Remnant E.J."/>
            <person name="Van Eeckhoven J."/>
            <person name="Graham B."/>
            <person name="Knapp R.A."/>
            <person name="Langford K.W."/>
            <person name="Kronenberg Z."/>
            <person name="Press M.O."/>
            <person name="Eacker S.M."/>
            <person name="Wilson-Rankin E.E."/>
            <person name="Purcell J."/>
            <person name="Lester P.J."/>
            <person name="Dearden P.K."/>
        </authorList>
    </citation>
    <scope>NUCLEOTIDE SEQUENCE</scope>
    <source>
        <strain evidence="3">Volc-1</strain>
    </source>
</reference>
<feature type="chain" id="PRO_5032778568" evidence="2">
    <location>
        <begin position="22"/>
        <end position="139"/>
    </location>
</feature>
<proteinExistence type="predicted"/>
<evidence type="ECO:0000256" key="2">
    <source>
        <dbReference type="SAM" id="SignalP"/>
    </source>
</evidence>
<name>A0A834JRZ3_VESPE</name>
<dbReference type="EMBL" id="JACSDY010000022">
    <property type="protein sequence ID" value="KAF7392337.1"/>
    <property type="molecule type" value="Genomic_DNA"/>
</dbReference>
<feature type="signal peptide" evidence="2">
    <location>
        <begin position="1"/>
        <end position="21"/>
    </location>
</feature>
<evidence type="ECO:0000256" key="1">
    <source>
        <dbReference type="SAM" id="MobiDB-lite"/>
    </source>
</evidence>
<gene>
    <name evidence="3" type="ORF">H0235_017336</name>
</gene>
<feature type="region of interest" description="Disordered" evidence="1">
    <location>
        <begin position="29"/>
        <end position="54"/>
    </location>
</feature>
<feature type="compositionally biased region" description="Basic and acidic residues" evidence="1">
    <location>
        <begin position="88"/>
        <end position="109"/>
    </location>
</feature>
<dbReference type="AlphaFoldDB" id="A0A834JRZ3"/>
<sequence>MRYRLGFRGINLALMCGTSNAALATVTVGRPAEKETRNGRREKEGEGKRERAKEETRLWRSLGILCVSLHRRGRATTLVCRIRAKERKWKEHEKGGRRERDGGGGERGRGGGGGEGEGGEGRADSATINSTYKSCPVTP</sequence>
<dbReference type="Proteomes" id="UP000600918">
    <property type="component" value="Unassembled WGS sequence"/>
</dbReference>
<evidence type="ECO:0000313" key="4">
    <source>
        <dbReference type="Proteomes" id="UP000600918"/>
    </source>
</evidence>
<evidence type="ECO:0000313" key="3">
    <source>
        <dbReference type="EMBL" id="KAF7392337.1"/>
    </source>
</evidence>
<comment type="caution">
    <text evidence="3">The sequence shown here is derived from an EMBL/GenBank/DDBJ whole genome shotgun (WGS) entry which is preliminary data.</text>
</comment>
<keyword evidence="2" id="KW-0732">Signal</keyword>
<feature type="region of interest" description="Disordered" evidence="1">
    <location>
        <begin position="88"/>
        <end position="139"/>
    </location>
</feature>
<accession>A0A834JRZ3</accession>
<organism evidence="3 4">
    <name type="scientific">Vespula pensylvanica</name>
    <name type="common">Western yellow jacket</name>
    <name type="synonym">Wasp</name>
    <dbReference type="NCBI Taxonomy" id="30213"/>
    <lineage>
        <taxon>Eukaryota</taxon>
        <taxon>Metazoa</taxon>
        <taxon>Ecdysozoa</taxon>
        <taxon>Arthropoda</taxon>
        <taxon>Hexapoda</taxon>
        <taxon>Insecta</taxon>
        <taxon>Pterygota</taxon>
        <taxon>Neoptera</taxon>
        <taxon>Endopterygota</taxon>
        <taxon>Hymenoptera</taxon>
        <taxon>Apocrita</taxon>
        <taxon>Aculeata</taxon>
        <taxon>Vespoidea</taxon>
        <taxon>Vespidae</taxon>
        <taxon>Vespinae</taxon>
        <taxon>Vespula</taxon>
    </lineage>
</organism>
<protein>
    <submittedName>
        <fullName evidence="3">Uncharacterized protein</fullName>
    </submittedName>
</protein>